<evidence type="ECO:0000256" key="3">
    <source>
        <dbReference type="ARBA" id="ARBA00012485"/>
    </source>
</evidence>
<sequence length="1538" mass="170579">MHQLQSILCMFSQVSDVTRPLFSNLSSQIDRKESAIPFSFLRSPKLEATMDRVRKRPEVHDHLPADKRACSSSPSTSLAQPPSSEPHDFEMESSSSGRVGGGDSSYGSCESEEDLPAHPLAVCNSGKFLRILGALDGNDAEPSAQLAALTELCEVLSFCMEDSFGSFPVETALPVLVRLAGSEGYPDTMLLAIRAITYLCDVMPRSADAIVRHGALPVLCGRLLAIEYLDVAEQSLQALEKISRKQPVPCLQAGTIMAVLGFIGFFSTSVQRVALSTVANVCKKLPSDGFSFVLEAVPILCNLLQYDDCKLVETAVSCLIRITDCFNNSSVVHDQLCEHDLISKLVQLLTVDGRATLSQSTLVGLIGLLTKLATASLVAVKTLFELGISSSLKRIMMPSGLLYGTSSSFLEGVHNNQVHEVLMLLNQLIPSATQVNRNNELVLPKEKLIEDHPDFVHRFSADILPVLMEVVKSGANLSICYSCLSLMHNIMYYSSADILQDLLMHKNISSFLAGLLAQRDQHVLFSTLKVVDLLMRKLQCVFASSFIKEGVVYAIEEFLLHHNSQSQYSAQQLDQQANQIAVQVSSKCLCCTFDSPNTSSSERLACQLGKDAVPTLAKHIKSTYFTDESVNSEFGMSEFLKKLKNFCATINEHVNRPSSSNGWAQSEEHLSELLDQVMGEIRLEESMSTFEFVESGIVRSLVHYLSNGQYLSRNSSNDASANHCLTILKRIQSFAGISLSKAGQTGKDVLLSLVEKLQDALTSLENFPVIPTNFKPRNAYSDIPVVHAALHPCLKVRFVREESEWNLSDYTDIVSIDLCSSFDAIEEYLWPKIRTSMSGQPKELKGKDVTHISVFGGDCLDEKVPPELHPSTPNLPLTSDTAEVTYSQENQTSPKDTNVKLRETMTESNNTPSSSTGIIDGNSSSSLSNSVVKPKLIFSMSGKRLDQSITLYQAILQLQLSTDPNLCLSSKFWTEVYKVSFRSAAPSMLDLKLSCSEQQSSLFWRKCGYPWHKIPFIQSLVLADLPCKLDKSNPAYDILFMIKILEGLNRSSSYLLSYERCTSFAKGGIEDLDDLSVIFPSIPQTEFINRKLTDKLQQQLQDPLTSASGCMPSWCDQLMESCPFLFSFEARWKYFRLTTFGSKVNTNQIQALYNPGSGFATTRLSASGSSLRKKFKVNRSNILESAEKMMSSHAHSRSVYEVEYDEEVGTGLGPTMEFFTLVSHEFRKAGLGMWRDDGSFIDSQMTKLAIEPGFVVAPFGLFSRPWVVGSSASNDSQFSDVIKSFLFLELGIYDFQAFDPELGSTLLEFQAISYKKKFLESANRDSSECVFYRNSTIEDLCLDFTLPGYPDYELTPGAKSKMVNIENLEEYVQLVVDATIKDGISAQMQAFKAGFNEVFPIKALQIFTEDELDRILCGEQDTWTFSELVDHVKFDHGYTSTSPPAINLLETIQEFECDQRRAFLQFVTGAPRLPPGGLAALNPKLTIVRKLSCKVDMDLPSVMTCANYLKLPPYSSKERLKQKLLYAITEGQGSFHLS</sequence>
<dbReference type="SUPFAM" id="SSF56204">
    <property type="entry name" value="Hect, E3 ligase catalytic domain"/>
    <property type="match status" value="1"/>
</dbReference>
<dbReference type="Gene3D" id="3.90.1750.10">
    <property type="entry name" value="Hect, E3 ligase catalytic domains"/>
    <property type="match status" value="1"/>
</dbReference>
<evidence type="ECO:0000256" key="7">
    <source>
        <dbReference type="SAM" id="MobiDB-lite"/>
    </source>
</evidence>
<dbReference type="SMART" id="SM00119">
    <property type="entry name" value="HECTc"/>
    <property type="match status" value="1"/>
</dbReference>
<dbReference type="GO" id="GO:0061630">
    <property type="term" value="F:ubiquitin protein ligase activity"/>
    <property type="evidence" value="ECO:0007669"/>
    <property type="project" value="UniProtKB-EC"/>
</dbReference>
<dbReference type="SUPFAM" id="SSF48371">
    <property type="entry name" value="ARM repeat"/>
    <property type="match status" value="1"/>
</dbReference>
<dbReference type="InterPro" id="IPR035983">
    <property type="entry name" value="Hect_E3_ubiquitin_ligase"/>
</dbReference>
<evidence type="ECO:0000313" key="9">
    <source>
        <dbReference type="EMBL" id="KAG0468182.1"/>
    </source>
</evidence>
<feature type="compositionally biased region" description="Polar residues" evidence="7">
    <location>
        <begin position="906"/>
        <end position="917"/>
    </location>
</feature>
<dbReference type="EMBL" id="JADCNM010000009">
    <property type="protein sequence ID" value="KAG0468182.1"/>
    <property type="molecule type" value="Genomic_DNA"/>
</dbReference>
<dbReference type="Pfam" id="PF00632">
    <property type="entry name" value="HECT"/>
    <property type="match status" value="1"/>
</dbReference>
<feature type="region of interest" description="Disordered" evidence="7">
    <location>
        <begin position="56"/>
        <end position="112"/>
    </location>
</feature>
<accession>A0A835QFK2</accession>
<dbReference type="PROSITE" id="PS50237">
    <property type="entry name" value="HECT"/>
    <property type="match status" value="1"/>
</dbReference>
<dbReference type="OrthoDB" id="423283at2759"/>
<feature type="region of interest" description="Disordered" evidence="7">
    <location>
        <begin position="904"/>
        <end position="929"/>
    </location>
</feature>
<dbReference type="Proteomes" id="UP000639772">
    <property type="component" value="Chromosome 9"/>
</dbReference>
<evidence type="ECO:0000256" key="6">
    <source>
        <dbReference type="PROSITE-ProRule" id="PRU00104"/>
    </source>
</evidence>
<name>A0A835QFK2_VANPL</name>
<dbReference type="Gene3D" id="3.30.2410.10">
    <property type="entry name" value="Hect, E3 ligase catalytic domain"/>
    <property type="match status" value="1"/>
</dbReference>
<proteinExistence type="inferred from homology"/>
<dbReference type="InterPro" id="IPR011989">
    <property type="entry name" value="ARM-like"/>
</dbReference>
<dbReference type="Pfam" id="PF25579">
    <property type="entry name" value="TPR_TRIP12_N"/>
    <property type="match status" value="1"/>
</dbReference>
<dbReference type="Gene3D" id="3.30.2160.10">
    <property type="entry name" value="Hect, E3 ligase catalytic domain"/>
    <property type="match status" value="1"/>
</dbReference>
<dbReference type="InterPro" id="IPR016024">
    <property type="entry name" value="ARM-type_fold"/>
</dbReference>
<reference evidence="9 10" key="1">
    <citation type="journal article" date="2020" name="Nat. Food">
        <title>A phased Vanilla planifolia genome enables genetic improvement of flavour and production.</title>
        <authorList>
            <person name="Hasing T."/>
            <person name="Tang H."/>
            <person name="Brym M."/>
            <person name="Khazi F."/>
            <person name="Huang T."/>
            <person name="Chambers A.H."/>
        </authorList>
    </citation>
    <scope>NUCLEOTIDE SEQUENCE [LARGE SCALE GENOMIC DNA]</scope>
    <source>
        <tissue evidence="9">Leaf</tissue>
    </source>
</reference>
<evidence type="ECO:0000256" key="2">
    <source>
        <dbReference type="ARBA" id="ARBA00006331"/>
    </source>
</evidence>
<dbReference type="PANTHER" id="PTHR45670">
    <property type="entry name" value="E3 UBIQUITIN-PROTEIN LIGASE TRIP12"/>
    <property type="match status" value="1"/>
</dbReference>
<organism evidence="9 10">
    <name type="scientific">Vanilla planifolia</name>
    <name type="common">Vanilla</name>
    <dbReference type="NCBI Taxonomy" id="51239"/>
    <lineage>
        <taxon>Eukaryota</taxon>
        <taxon>Viridiplantae</taxon>
        <taxon>Streptophyta</taxon>
        <taxon>Embryophyta</taxon>
        <taxon>Tracheophyta</taxon>
        <taxon>Spermatophyta</taxon>
        <taxon>Magnoliopsida</taxon>
        <taxon>Liliopsida</taxon>
        <taxon>Asparagales</taxon>
        <taxon>Orchidaceae</taxon>
        <taxon>Vanilloideae</taxon>
        <taxon>Vanilleae</taxon>
        <taxon>Vanilla</taxon>
    </lineage>
</organism>
<keyword evidence="5 6" id="KW-0833">Ubl conjugation pathway</keyword>
<dbReference type="InterPro" id="IPR057948">
    <property type="entry name" value="TPR_TRIP12_N"/>
</dbReference>
<evidence type="ECO:0000256" key="4">
    <source>
        <dbReference type="ARBA" id="ARBA00022679"/>
    </source>
</evidence>
<keyword evidence="4" id="KW-0808">Transferase</keyword>
<feature type="domain" description="HECT" evidence="8">
    <location>
        <begin position="1281"/>
        <end position="1538"/>
    </location>
</feature>
<evidence type="ECO:0000256" key="1">
    <source>
        <dbReference type="ARBA" id="ARBA00000885"/>
    </source>
</evidence>
<protein>
    <recommendedName>
        <fullName evidence="3">HECT-type E3 ubiquitin transferase</fullName>
        <ecNumber evidence="3">2.3.2.26</ecNumber>
    </recommendedName>
</protein>
<gene>
    <name evidence="9" type="ORF">HPP92_017510</name>
</gene>
<evidence type="ECO:0000313" key="10">
    <source>
        <dbReference type="Proteomes" id="UP000639772"/>
    </source>
</evidence>
<feature type="compositionally biased region" description="Basic and acidic residues" evidence="7">
    <location>
        <begin position="56"/>
        <end position="69"/>
    </location>
</feature>
<comment type="similarity">
    <text evidence="2">Belongs to the UPL family. K-HECT subfamily.</text>
</comment>
<comment type="catalytic activity">
    <reaction evidence="1">
        <text>S-ubiquitinyl-[E2 ubiquitin-conjugating enzyme]-L-cysteine + [acceptor protein]-L-lysine = [E2 ubiquitin-conjugating enzyme]-L-cysteine + N(6)-ubiquitinyl-[acceptor protein]-L-lysine.</text>
        <dbReference type="EC" id="2.3.2.26"/>
    </reaction>
</comment>
<feature type="compositionally biased region" description="Polar residues" evidence="7">
    <location>
        <begin position="70"/>
        <end position="82"/>
    </location>
</feature>
<dbReference type="GO" id="GO:0043161">
    <property type="term" value="P:proteasome-mediated ubiquitin-dependent protein catabolic process"/>
    <property type="evidence" value="ECO:0007669"/>
    <property type="project" value="TreeGrafter"/>
</dbReference>
<comment type="caution">
    <text evidence="9">The sequence shown here is derived from an EMBL/GenBank/DDBJ whole genome shotgun (WGS) entry which is preliminary data.</text>
</comment>
<dbReference type="GO" id="GO:0000209">
    <property type="term" value="P:protein polyubiquitination"/>
    <property type="evidence" value="ECO:0007669"/>
    <property type="project" value="TreeGrafter"/>
</dbReference>
<evidence type="ECO:0000256" key="5">
    <source>
        <dbReference type="ARBA" id="ARBA00022786"/>
    </source>
</evidence>
<dbReference type="InterPro" id="IPR000569">
    <property type="entry name" value="HECT_dom"/>
</dbReference>
<dbReference type="EC" id="2.3.2.26" evidence="3"/>
<dbReference type="InterPro" id="IPR045322">
    <property type="entry name" value="HECTD1/TRIP12-like"/>
</dbReference>
<evidence type="ECO:0000259" key="8">
    <source>
        <dbReference type="PROSITE" id="PS50237"/>
    </source>
</evidence>
<feature type="active site" description="Glycyl thioester intermediate" evidence="6">
    <location>
        <position position="1505"/>
    </location>
</feature>
<dbReference type="Gene3D" id="1.25.10.10">
    <property type="entry name" value="Leucine-rich Repeat Variant"/>
    <property type="match status" value="1"/>
</dbReference>
<dbReference type="PANTHER" id="PTHR45670:SF10">
    <property type="entry name" value="E3 UBIQUITIN-PROTEIN LIGASE UPL4"/>
    <property type="match status" value="1"/>
</dbReference>